<feature type="compositionally biased region" description="Basic and acidic residues" evidence="1">
    <location>
        <begin position="10"/>
        <end position="29"/>
    </location>
</feature>
<name>A0A1G8ZWC4_9PSED</name>
<gene>
    <name evidence="2" type="ORF">SAMN05216186_10527</name>
</gene>
<reference evidence="2 3" key="1">
    <citation type="submission" date="2016-10" db="EMBL/GenBank/DDBJ databases">
        <authorList>
            <person name="de Groot N.N."/>
        </authorList>
    </citation>
    <scope>NUCLEOTIDE SEQUENCE [LARGE SCALE GENOMIC DNA]</scope>
    <source>
        <strain evidence="2 3">JCM 21544</strain>
    </source>
</reference>
<sequence length="164" mass="18556">MGNCIGGIRTTDHIRSHETHEDGGAHARQAEASQIQGQLAQLQREGLSQRQLNQLRTQPELQTRYERLMRATRTVQELAHLHAHGLTNDSTLDLTEQNTHGMRVAMQSLTESWSALREAINGSMQRNAGLERTATQRFDDRYRQVITVINPGQNTPSFIATPYR</sequence>
<evidence type="ECO:0000313" key="3">
    <source>
        <dbReference type="Proteomes" id="UP000198706"/>
    </source>
</evidence>
<dbReference type="InterPro" id="IPR036532">
    <property type="entry name" value="AvrPto_sf"/>
</dbReference>
<dbReference type="AlphaFoldDB" id="A0A1G8ZWC4"/>
<accession>A0A1G8ZWC4</accession>
<dbReference type="Gene3D" id="1.20.1270.140">
    <property type="entry name" value="AvrPto"/>
    <property type="match status" value="1"/>
</dbReference>
<dbReference type="Proteomes" id="UP000198706">
    <property type="component" value="Unassembled WGS sequence"/>
</dbReference>
<proteinExistence type="predicted"/>
<dbReference type="EMBL" id="FNFD01000005">
    <property type="protein sequence ID" value="SDK19439.1"/>
    <property type="molecule type" value="Genomic_DNA"/>
</dbReference>
<keyword evidence="3" id="KW-1185">Reference proteome</keyword>
<evidence type="ECO:0000256" key="1">
    <source>
        <dbReference type="SAM" id="MobiDB-lite"/>
    </source>
</evidence>
<feature type="region of interest" description="Disordered" evidence="1">
    <location>
        <begin position="1"/>
        <end position="30"/>
    </location>
</feature>
<dbReference type="RefSeq" id="WP_084333622.1">
    <property type="nucleotide sequence ID" value="NZ_FNFD01000005.1"/>
</dbReference>
<protein>
    <submittedName>
        <fullName evidence="2">Uncharacterized protein</fullName>
    </submittedName>
</protein>
<evidence type="ECO:0000313" key="2">
    <source>
        <dbReference type="EMBL" id="SDK19439.1"/>
    </source>
</evidence>
<organism evidence="2 3">
    <name type="scientific">Pseudomonas indica</name>
    <dbReference type="NCBI Taxonomy" id="137658"/>
    <lineage>
        <taxon>Bacteria</taxon>
        <taxon>Pseudomonadati</taxon>
        <taxon>Pseudomonadota</taxon>
        <taxon>Gammaproteobacteria</taxon>
        <taxon>Pseudomonadales</taxon>
        <taxon>Pseudomonadaceae</taxon>
        <taxon>Pseudomonas</taxon>
    </lineage>
</organism>